<accession>A0A9Q4ZIR8</accession>
<sequence>MPNRSMFINRLGNSSSRLVVTPTQIRVTIAKGDRNERAVQEAAKLIADQIDLPINMRGTFRNLQDGSVDIHMTTRSNRNHIPGKRFVYRNGVLEQLAKAAA</sequence>
<dbReference type="EMBL" id="WVBC01000002">
    <property type="protein sequence ID" value="NKT77301.1"/>
    <property type="molecule type" value="Genomic_DNA"/>
</dbReference>
<name>A0A9Q4ZIR8_RHOHA</name>
<reference evidence="1" key="1">
    <citation type="journal article" date="2020" name="Environ. Microbiol.">
        <title>The novel and transferable erm(51) gene confers Macrolides, Lincosamides, and Streptogramins B (MLSB) resistance to clonal Rhodococcus equi in the environment.</title>
        <authorList>
            <person name="Huber L."/>
            <person name="Giguere S."/>
            <person name="Slovis N.M."/>
            <person name="Alvarez-Narvaez S."/>
            <person name="Hart K.A."/>
            <person name="Greiter M."/>
            <person name="Morris E.R.A."/>
            <person name="Cohen N.D."/>
        </authorList>
    </citation>
    <scope>NUCLEOTIDE SEQUENCE</scope>
    <source>
        <strain evidence="1">Lh_116_1</strain>
    </source>
</reference>
<comment type="caution">
    <text evidence="1">The sequence shown here is derived from an EMBL/GenBank/DDBJ whole genome shotgun (WGS) entry which is preliminary data.</text>
</comment>
<protein>
    <submittedName>
        <fullName evidence="1">Uncharacterized protein</fullName>
    </submittedName>
</protein>
<proteinExistence type="predicted"/>
<dbReference type="AlphaFoldDB" id="A0A9Q4ZIR8"/>
<evidence type="ECO:0000313" key="1">
    <source>
        <dbReference type="EMBL" id="NKT77301.1"/>
    </source>
</evidence>
<organism evidence="1 2">
    <name type="scientific">Rhodococcus hoagii</name>
    <name type="common">Corynebacterium equii</name>
    <dbReference type="NCBI Taxonomy" id="43767"/>
    <lineage>
        <taxon>Bacteria</taxon>
        <taxon>Bacillati</taxon>
        <taxon>Actinomycetota</taxon>
        <taxon>Actinomycetes</taxon>
        <taxon>Mycobacteriales</taxon>
        <taxon>Nocardiaceae</taxon>
        <taxon>Prescottella</taxon>
    </lineage>
</organism>
<gene>
    <name evidence="1" type="ORF">GS882_03610</name>
</gene>
<dbReference type="Proteomes" id="UP000603463">
    <property type="component" value="Unassembled WGS sequence"/>
</dbReference>
<evidence type="ECO:0000313" key="2">
    <source>
        <dbReference type="Proteomes" id="UP000603463"/>
    </source>
</evidence>